<keyword evidence="2" id="KW-1185">Reference proteome</keyword>
<organism evidence="1 2">
    <name type="scientific">Neophaeococcomyces mojaviensis</name>
    <dbReference type="NCBI Taxonomy" id="3383035"/>
    <lineage>
        <taxon>Eukaryota</taxon>
        <taxon>Fungi</taxon>
        <taxon>Dikarya</taxon>
        <taxon>Ascomycota</taxon>
        <taxon>Pezizomycotina</taxon>
        <taxon>Eurotiomycetes</taxon>
        <taxon>Chaetothyriomycetidae</taxon>
        <taxon>Chaetothyriales</taxon>
        <taxon>Chaetothyriales incertae sedis</taxon>
        <taxon>Neophaeococcomyces</taxon>
    </lineage>
</organism>
<gene>
    <name evidence="1" type="ORF">H2198_004401</name>
</gene>
<evidence type="ECO:0000313" key="1">
    <source>
        <dbReference type="EMBL" id="KAJ9657278.1"/>
    </source>
</evidence>
<reference evidence="1" key="1">
    <citation type="submission" date="2022-10" db="EMBL/GenBank/DDBJ databases">
        <title>Culturing micro-colonial fungi from biological soil crusts in the Mojave desert and describing Neophaeococcomyces mojavensis, and introducing the new genera and species Taxawa tesnikishii.</title>
        <authorList>
            <person name="Kurbessoian T."/>
            <person name="Stajich J.E."/>
        </authorList>
    </citation>
    <scope>NUCLEOTIDE SEQUENCE</scope>
    <source>
        <strain evidence="1">JES_112</strain>
    </source>
</reference>
<dbReference type="Proteomes" id="UP001172386">
    <property type="component" value="Unassembled WGS sequence"/>
</dbReference>
<protein>
    <submittedName>
        <fullName evidence="1">Uncharacterized protein</fullName>
    </submittedName>
</protein>
<accession>A0ACC3A931</accession>
<evidence type="ECO:0000313" key="2">
    <source>
        <dbReference type="Proteomes" id="UP001172386"/>
    </source>
</evidence>
<dbReference type="EMBL" id="JAPDRQ010000066">
    <property type="protein sequence ID" value="KAJ9657278.1"/>
    <property type="molecule type" value="Genomic_DNA"/>
</dbReference>
<proteinExistence type="predicted"/>
<name>A0ACC3A931_9EURO</name>
<comment type="caution">
    <text evidence="1">The sequence shown here is derived from an EMBL/GenBank/DDBJ whole genome shotgun (WGS) entry which is preliminary data.</text>
</comment>
<sequence>MNEPKYEIVPAAAPEDNQGNHQSDEWTHMDVKPPVAVTKTCEIDYTSPLQPGSPSFDTAQRQNTFASEYEQLRDRLFNRGWKGGLIRCAIFSTVLWLLMIIAYIYLYSRSETERGSGVIMTGSCSVVSRANTIIHAALNIVTTLMLGASTYAMESLCCPTREEVDAAHAKKLWLGIGGLSLRNFRFISKSRSVLWVVLWITSIPLHLFFNAVFFTSSQAHQYAVAVVTPEYFSDTSFTPTTNNSAPELFQQPGGYQNQYRYERQDNFTIVTLLQDSRVNNGSAHFTILDRGQCMSTYASGFVGDASDVVVVTNNTRSTSPLVWTRYPLRMLSPYTDNINQDSFNWICHDFLNSQEDKEDEETWDRCQSDVVDEIAKNGNWTVYGSPVEYCLSRPYPSTCNLLFNIWLMLAVLVVGIIKTAIILYICIRLSKLHNLRTLGDAIASFLQREDKTTKGLCLVPSSTFVKHGLIECVPQTYTGQQQRWWKSAGVKQFWVTIALTIIFAILLGITLYYGIRGAFGTAFDFGLGRPDIQALVSIQGDDAGSSGVIPNLIVANIPQLGFSVLYIAYNDVFSKMLMAHEFDMYTKPGDEIFQFTSEMGVANDGG</sequence>